<dbReference type="PANTHER" id="PTHR34297:SF1">
    <property type="entry name" value="ASP23_GLS24 FAMILY ENVELOPE STRESS RESPONSE PROTEIN"/>
    <property type="match status" value="1"/>
</dbReference>
<sequence>MQPNVNQTVSSVRISEEVLETIVRNVLEEIPGVARLTPQKKGLLGLVSEDRPRMVTRVDRDAAVVDLSVELSYGCRLKSVCAEIQQKVKDAVQDMTGIAVSRVNVHVSDIVSADAE</sequence>
<proteinExistence type="inferred from homology"/>
<evidence type="ECO:0000313" key="3">
    <source>
        <dbReference type="Proteomes" id="UP000824241"/>
    </source>
</evidence>
<accession>A0A9D1DYI7</accession>
<reference evidence="2" key="2">
    <citation type="journal article" date="2021" name="PeerJ">
        <title>Extensive microbial diversity within the chicken gut microbiome revealed by metagenomics and culture.</title>
        <authorList>
            <person name="Gilroy R."/>
            <person name="Ravi A."/>
            <person name="Getino M."/>
            <person name="Pursley I."/>
            <person name="Horton D.L."/>
            <person name="Alikhan N.F."/>
            <person name="Baker D."/>
            <person name="Gharbi K."/>
            <person name="Hall N."/>
            <person name="Watson M."/>
            <person name="Adriaenssens E.M."/>
            <person name="Foster-Nyarko E."/>
            <person name="Jarju S."/>
            <person name="Secka A."/>
            <person name="Antonio M."/>
            <person name="Oren A."/>
            <person name="Chaudhuri R.R."/>
            <person name="La Ragione R."/>
            <person name="Hildebrand F."/>
            <person name="Pallen M.J."/>
        </authorList>
    </citation>
    <scope>NUCLEOTIDE SEQUENCE</scope>
    <source>
        <strain evidence="2">CHK189-12415</strain>
    </source>
</reference>
<gene>
    <name evidence="2" type="ORF">IAB37_07075</name>
</gene>
<protein>
    <submittedName>
        <fullName evidence="2">Asp23/Gls24 family envelope stress response protein</fullName>
    </submittedName>
</protein>
<comment type="similarity">
    <text evidence="1">Belongs to the asp23 family.</text>
</comment>
<dbReference type="Proteomes" id="UP000824241">
    <property type="component" value="Unassembled WGS sequence"/>
</dbReference>
<evidence type="ECO:0000313" key="2">
    <source>
        <dbReference type="EMBL" id="HIR61317.1"/>
    </source>
</evidence>
<dbReference type="InterPro" id="IPR005531">
    <property type="entry name" value="Asp23"/>
</dbReference>
<dbReference type="Pfam" id="PF03780">
    <property type="entry name" value="Asp23"/>
    <property type="match status" value="1"/>
</dbReference>
<dbReference type="PANTHER" id="PTHR34297">
    <property type="entry name" value="HYPOTHETICAL CYTOSOLIC PROTEIN-RELATED"/>
    <property type="match status" value="1"/>
</dbReference>
<dbReference type="EMBL" id="DVHA01000225">
    <property type="protein sequence ID" value="HIR61317.1"/>
    <property type="molecule type" value="Genomic_DNA"/>
</dbReference>
<dbReference type="AlphaFoldDB" id="A0A9D1DYI7"/>
<organism evidence="2 3">
    <name type="scientific">Candidatus Faecivivens stercoravium</name>
    <dbReference type="NCBI Taxonomy" id="2840803"/>
    <lineage>
        <taxon>Bacteria</taxon>
        <taxon>Bacillati</taxon>
        <taxon>Bacillota</taxon>
        <taxon>Clostridia</taxon>
        <taxon>Eubacteriales</taxon>
        <taxon>Oscillospiraceae</taxon>
        <taxon>Oscillospiraceae incertae sedis</taxon>
        <taxon>Candidatus Faecivivens</taxon>
    </lineage>
</organism>
<reference evidence="2" key="1">
    <citation type="submission" date="2020-10" db="EMBL/GenBank/DDBJ databases">
        <authorList>
            <person name="Gilroy R."/>
        </authorList>
    </citation>
    <scope>NUCLEOTIDE SEQUENCE</scope>
    <source>
        <strain evidence="2">CHK189-12415</strain>
    </source>
</reference>
<name>A0A9D1DYI7_9FIRM</name>
<evidence type="ECO:0000256" key="1">
    <source>
        <dbReference type="ARBA" id="ARBA00005721"/>
    </source>
</evidence>
<comment type="caution">
    <text evidence="2">The sequence shown here is derived from an EMBL/GenBank/DDBJ whole genome shotgun (WGS) entry which is preliminary data.</text>
</comment>